<dbReference type="InterPro" id="IPR019734">
    <property type="entry name" value="TPR_rpt"/>
</dbReference>
<dbReference type="EMBL" id="JAXIVU010000005">
    <property type="protein sequence ID" value="MDY7219071.1"/>
    <property type="molecule type" value="Genomic_DNA"/>
</dbReference>
<sequence>MTQFWIYAVLLLVAALFILLWPVLRVRKDQSEEDRTALNIALYEEHIAELEAQHASGALSAEKLAEGRLEADRELLEDTKEGRPRQSANLGTALPLLAALLVPVAGIGLYFVWGASDKVALTLSLAEEPKSLEEMIGRLEEVVRIQPESVDAWYFLGRNYMTQQQPQKAADAFEETITLVGRQPDLLGQYAQALYFANGNRWSERLQGLVDEALRQNPDEATSLGLVGIAAFEAGRYQDAVDAWTRLQKGLNPQEDSYGAIQTGIDRARAALANSPDIAVQEAVMPRDQSAAVDTYAVQVEVVLDQALVDQVSATDTVFVFARAQNGPPMPLAAKRLSVADLPVRFALTDADSLMPNLKLSSVERLELKASVSSGGDAMNAQWASQSVMVDTSKENEPSVLLIDQKN</sequence>
<comment type="subcellular location">
    <subcellularLocation>
        <location evidence="1">Cell envelope</location>
    </subcellularLocation>
</comment>
<dbReference type="InterPro" id="IPR051263">
    <property type="entry name" value="C-type_cytochrome_biogenesis"/>
</dbReference>
<dbReference type="Gene3D" id="1.25.40.10">
    <property type="entry name" value="Tetratricopeptide repeat domain"/>
    <property type="match status" value="1"/>
</dbReference>
<keyword evidence="6" id="KW-0472">Membrane</keyword>
<dbReference type="SUPFAM" id="SSF48452">
    <property type="entry name" value="TPR-like"/>
    <property type="match status" value="1"/>
</dbReference>
<evidence type="ECO:0000313" key="10">
    <source>
        <dbReference type="Proteomes" id="UP001294570"/>
    </source>
</evidence>
<dbReference type="PANTHER" id="PTHR47870">
    <property type="entry name" value="CYTOCHROME C-TYPE BIOGENESIS PROTEIN CCMH"/>
    <property type="match status" value="1"/>
</dbReference>
<evidence type="ECO:0000256" key="5">
    <source>
        <dbReference type="PROSITE-ProRule" id="PRU00339"/>
    </source>
</evidence>
<dbReference type="InterPro" id="IPR056412">
    <property type="entry name" value="Ig_CycH"/>
</dbReference>
<protein>
    <submittedName>
        <fullName evidence="9">C-type cytochrome biogenesis protein CcmI</fullName>
    </submittedName>
</protein>
<name>A0ABU5GQ32_9GAMM</name>
<dbReference type="InterPro" id="IPR017560">
    <property type="entry name" value="Cyt_c_biogenesis_CcmI"/>
</dbReference>
<dbReference type="PANTHER" id="PTHR47870:SF4">
    <property type="entry name" value="CYTOCHROME C-TYPE BIOGENESIS PROTEIN CYCH"/>
    <property type="match status" value="1"/>
</dbReference>
<feature type="transmembrane region" description="Helical" evidence="6">
    <location>
        <begin position="93"/>
        <end position="113"/>
    </location>
</feature>
<dbReference type="Proteomes" id="UP001294570">
    <property type="component" value="Unassembled WGS sequence"/>
</dbReference>
<comment type="caution">
    <text evidence="9">The sequence shown here is derived from an EMBL/GenBank/DDBJ whole genome shotgun (WGS) entry which is preliminary data.</text>
</comment>
<feature type="repeat" description="TPR" evidence="5">
    <location>
        <begin position="150"/>
        <end position="183"/>
    </location>
</feature>
<keyword evidence="10" id="KW-1185">Reference proteome</keyword>
<organism evidence="9 10">
    <name type="scientific">Denitrificimonas halotolerans</name>
    <dbReference type="NCBI Taxonomy" id="3098930"/>
    <lineage>
        <taxon>Bacteria</taxon>
        <taxon>Pseudomonadati</taxon>
        <taxon>Pseudomonadota</taxon>
        <taxon>Gammaproteobacteria</taxon>
        <taxon>Pseudomonadales</taxon>
        <taxon>Pseudomonadaceae</taxon>
        <taxon>Denitrificimonas</taxon>
    </lineage>
</organism>
<keyword evidence="3" id="KW-0201">Cytochrome c-type biogenesis</keyword>
<dbReference type="InterPro" id="IPR011990">
    <property type="entry name" value="TPR-like_helical_dom_sf"/>
</dbReference>
<keyword evidence="6" id="KW-0812">Transmembrane</keyword>
<feature type="transmembrane region" description="Helical" evidence="6">
    <location>
        <begin position="6"/>
        <end position="24"/>
    </location>
</feature>
<feature type="domain" description="Cytochrome c-type biogenesis protein H TPR" evidence="8">
    <location>
        <begin position="145"/>
        <end position="256"/>
    </location>
</feature>
<evidence type="ECO:0000256" key="3">
    <source>
        <dbReference type="ARBA" id="ARBA00022748"/>
    </source>
</evidence>
<evidence type="ECO:0000256" key="2">
    <source>
        <dbReference type="ARBA" id="ARBA00022737"/>
    </source>
</evidence>
<dbReference type="InterPro" id="IPR056413">
    <property type="entry name" value="TPR_CcmH_CycH"/>
</dbReference>
<evidence type="ECO:0000256" key="1">
    <source>
        <dbReference type="ARBA" id="ARBA00004196"/>
    </source>
</evidence>
<reference evidence="9 10" key="1">
    <citation type="submission" date="2023-12" db="EMBL/GenBank/DDBJ databases">
        <title>Denitrificimonas halotolerans sp. nov.,a novel species isolated from landfill leachate.</title>
        <authorList>
            <person name="Wang S."/>
        </authorList>
    </citation>
    <scope>NUCLEOTIDE SEQUENCE [LARGE SCALE GENOMIC DNA]</scope>
    <source>
        <strain evidence="9 10">JX-1</strain>
    </source>
</reference>
<keyword evidence="4 5" id="KW-0802">TPR repeat</keyword>
<evidence type="ECO:0000256" key="6">
    <source>
        <dbReference type="SAM" id="Phobius"/>
    </source>
</evidence>
<evidence type="ECO:0000259" key="7">
    <source>
        <dbReference type="Pfam" id="PF23892"/>
    </source>
</evidence>
<accession>A0ABU5GQ32</accession>
<dbReference type="PROSITE" id="PS50005">
    <property type="entry name" value="TPR"/>
    <property type="match status" value="1"/>
</dbReference>
<keyword evidence="6" id="KW-1133">Transmembrane helix</keyword>
<dbReference type="Pfam" id="PF23914">
    <property type="entry name" value="TPR_CcmH_CycH"/>
    <property type="match status" value="1"/>
</dbReference>
<dbReference type="RefSeq" id="WP_321553164.1">
    <property type="nucleotide sequence ID" value="NZ_JAXIVU010000005.1"/>
</dbReference>
<evidence type="ECO:0000259" key="8">
    <source>
        <dbReference type="Pfam" id="PF23914"/>
    </source>
</evidence>
<proteinExistence type="predicted"/>
<evidence type="ECO:0000256" key="4">
    <source>
        <dbReference type="ARBA" id="ARBA00022803"/>
    </source>
</evidence>
<dbReference type="NCBIfam" id="TIGR03142">
    <property type="entry name" value="cytochro_ccmI"/>
    <property type="match status" value="1"/>
</dbReference>
<keyword evidence="2" id="KW-0677">Repeat</keyword>
<gene>
    <name evidence="9" type="primary">ccmI</name>
    <name evidence="9" type="ORF">TOI97_05740</name>
</gene>
<dbReference type="Pfam" id="PF23892">
    <property type="entry name" value="Ig_CycH"/>
    <property type="match status" value="1"/>
</dbReference>
<feature type="domain" description="Cytochrome c-type biogenesis protein H Ig-like" evidence="7">
    <location>
        <begin position="298"/>
        <end position="404"/>
    </location>
</feature>
<evidence type="ECO:0000313" key="9">
    <source>
        <dbReference type="EMBL" id="MDY7219071.1"/>
    </source>
</evidence>